<gene>
    <name evidence="1" type="ORF">K1T71_012651</name>
</gene>
<comment type="caution">
    <text evidence="1">The sequence shown here is derived from an EMBL/GenBank/DDBJ whole genome shotgun (WGS) entry which is preliminary data.</text>
</comment>
<dbReference type="EMBL" id="CM034409">
    <property type="protein sequence ID" value="KAJ0171888.1"/>
    <property type="molecule type" value="Genomic_DNA"/>
</dbReference>
<sequence length="337" mass="38615">MKSQAHHSISNVHSHLSRIPQSRVLPLPPLQLPTFDGQPTEWNSFYDLFKSLITNNEHLSEVEKFRYLLLSVKGEPYNLIKSLPVTNENYNNTVQILINRYENTRIVASKHLDRSIDLENLNDKNIHDLRNLINIYFENITALKPLGFPIHSWDFVLLNILLRKLPDSVRTRFETSLPSPSEIPSVGELLDFLEKELMTFEVMSSAGRTMPHQVKPATIPQPQVRERRRIPLSRSLTNARPEVAPRFASSTPRSYNVHAAIAIDFESNDPSSASPSHFKNINKCFYCKSTFHPLYRCEDSNQLPLLDRKKIVANNKICINCLSVGHDVKNCNSKFSC</sequence>
<protein>
    <submittedName>
        <fullName evidence="1">Uncharacterized protein</fullName>
    </submittedName>
</protein>
<organism evidence="1 2">
    <name type="scientific">Dendrolimus kikuchii</name>
    <dbReference type="NCBI Taxonomy" id="765133"/>
    <lineage>
        <taxon>Eukaryota</taxon>
        <taxon>Metazoa</taxon>
        <taxon>Ecdysozoa</taxon>
        <taxon>Arthropoda</taxon>
        <taxon>Hexapoda</taxon>
        <taxon>Insecta</taxon>
        <taxon>Pterygota</taxon>
        <taxon>Neoptera</taxon>
        <taxon>Endopterygota</taxon>
        <taxon>Lepidoptera</taxon>
        <taxon>Glossata</taxon>
        <taxon>Ditrysia</taxon>
        <taxon>Bombycoidea</taxon>
        <taxon>Lasiocampidae</taxon>
        <taxon>Dendrolimus</taxon>
    </lineage>
</organism>
<name>A0ACC1CJX3_9NEOP</name>
<proteinExistence type="predicted"/>
<evidence type="ECO:0000313" key="2">
    <source>
        <dbReference type="Proteomes" id="UP000824533"/>
    </source>
</evidence>
<accession>A0ACC1CJX3</accession>
<keyword evidence="2" id="KW-1185">Reference proteome</keyword>
<reference evidence="1 2" key="1">
    <citation type="journal article" date="2021" name="Front. Genet.">
        <title>Chromosome-Level Genome Assembly Reveals Significant Gene Expansion in the Toll and IMD Signaling Pathways of Dendrolimus kikuchii.</title>
        <authorList>
            <person name="Zhou J."/>
            <person name="Wu P."/>
            <person name="Xiong Z."/>
            <person name="Liu N."/>
            <person name="Zhao N."/>
            <person name="Ji M."/>
            <person name="Qiu Y."/>
            <person name="Yang B."/>
        </authorList>
    </citation>
    <scope>NUCLEOTIDE SEQUENCE [LARGE SCALE GENOMIC DNA]</scope>
    <source>
        <strain evidence="1">Ann1</strain>
    </source>
</reference>
<dbReference type="Proteomes" id="UP000824533">
    <property type="component" value="Linkage Group LG23"/>
</dbReference>
<evidence type="ECO:0000313" key="1">
    <source>
        <dbReference type="EMBL" id="KAJ0171888.1"/>
    </source>
</evidence>